<organism evidence="1 2">
    <name type="scientific">Colocasia esculenta</name>
    <name type="common">Wild taro</name>
    <name type="synonym">Arum esculentum</name>
    <dbReference type="NCBI Taxonomy" id="4460"/>
    <lineage>
        <taxon>Eukaryota</taxon>
        <taxon>Viridiplantae</taxon>
        <taxon>Streptophyta</taxon>
        <taxon>Embryophyta</taxon>
        <taxon>Tracheophyta</taxon>
        <taxon>Spermatophyta</taxon>
        <taxon>Magnoliopsida</taxon>
        <taxon>Liliopsida</taxon>
        <taxon>Araceae</taxon>
        <taxon>Aroideae</taxon>
        <taxon>Colocasieae</taxon>
        <taxon>Colocasia</taxon>
    </lineage>
</organism>
<dbReference type="Proteomes" id="UP000652761">
    <property type="component" value="Unassembled WGS sequence"/>
</dbReference>
<sequence>MNVPRAESPHGARHGGLHMSIDIFISLESNLTWERIYTGVSQLETTACRTRALYAEHKHFKPLRVPLGGVFGRLGSRGMNPSSKLRPLSPLLRG</sequence>
<dbReference type="EMBL" id="NMUH01003042">
    <property type="protein sequence ID" value="MQM03474.1"/>
    <property type="molecule type" value="Genomic_DNA"/>
</dbReference>
<reference evidence="1" key="1">
    <citation type="submission" date="2017-07" db="EMBL/GenBank/DDBJ databases">
        <title>Taro Niue Genome Assembly and Annotation.</title>
        <authorList>
            <person name="Atibalentja N."/>
            <person name="Keating K."/>
            <person name="Fields C.J."/>
        </authorList>
    </citation>
    <scope>NUCLEOTIDE SEQUENCE</scope>
    <source>
        <strain evidence="1">Niue_2</strain>
        <tissue evidence="1">Leaf</tissue>
    </source>
</reference>
<evidence type="ECO:0000313" key="1">
    <source>
        <dbReference type="EMBL" id="MQM03474.1"/>
    </source>
</evidence>
<keyword evidence="2" id="KW-1185">Reference proteome</keyword>
<name>A0A843WHB3_COLES</name>
<gene>
    <name evidence="1" type="ORF">Taro_036259</name>
</gene>
<comment type="caution">
    <text evidence="1">The sequence shown here is derived from an EMBL/GenBank/DDBJ whole genome shotgun (WGS) entry which is preliminary data.</text>
</comment>
<accession>A0A843WHB3</accession>
<dbReference type="AlphaFoldDB" id="A0A843WHB3"/>
<feature type="non-terminal residue" evidence="1">
    <location>
        <position position="94"/>
    </location>
</feature>
<proteinExistence type="predicted"/>
<evidence type="ECO:0000313" key="2">
    <source>
        <dbReference type="Proteomes" id="UP000652761"/>
    </source>
</evidence>
<protein>
    <submittedName>
        <fullName evidence="1">Uncharacterized protein</fullName>
    </submittedName>
</protein>